<reference evidence="3" key="1">
    <citation type="submission" date="2023-06" db="EMBL/GenBank/DDBJ databases">
        <title>Conoideocrella luteorostrata (Hypocreales: Clavicipitaceae), a potential biocontrol fungus for elongate hemlock scale in United States Christmas tree production areas.</title>
        <authorList>
            <person name="Barrett H."/>
            <person name="Lovett B."/>
            <person name="Macias A.M."/>
            <person name="Stajich J.E."/>
            <person name="Kasson M.T."/>
        </authorList>
    </citation>
    <scope>NUCLEOTIDE SEQUENCE</scope>
    <source>
        <strain evidence="3">ARSEF 14590</strain>
    </source>
</reference>
<dbReference type="InterPro" id="IPR023211">
    <property type="entry name" value="DNA_pol_palm_dom_sf"/>
</dbReference>
<dbReference type="AlphaFoldDB" id="A0AAJ0FWI0"/>
<evidence type="ECO:0000256" key="2">
    <source>
        <dbReference type="ARBA" id="ARBA00023128"/>
    </source>
</evidence>
<proteinExistence type="predicted"/>
<dbReference type="Gene3D" id="3.90.1600.10">
    <property type="entry name" value="Palm domain of DNA polymerase"/>
    <property type="match status" value="1"/>
</dbReference>
<evidence type="ECO:0000313" key="3">
    <source>
        <dbReference type="EMBL" id="KAK2591525.1"/>
    </source>
</evidence>
<keyword evidence="4" id="KW-1185">Reference proteome</keyword>
<accession>A0AAJ0FWI0</accession>
<name>A0AAJ0FWI0_9HYPO</name>
<comment type="caution">
    <text evidence="3">The sequence shown here is derived from an EMBL/GenBank/DDBJ whole genome shotgun (WGS) entry which is preliminary data.</text>
</comment>
<keyword evidence="2" id="KW-0496">Mitochondrion</keyword>
<evidence type="ECO:0000313" key="4">
    <source>
        <dbReference type="Proteomes" id="UP001251528"/>
    </source>
</evidence>
<organism evidence="3 4">
    <name type="scientific">Conoideocrella luteorostrata</name>
    <dbReference type="NCBI Taxonomy" id="1105319"/>
    <lineage>
        <taxon>Eukaryota</taxon>
        <taxon>Fungi</taxon>
        <taxon>Dikarya</taxon>
        <taxon>Ascomycota</taxon>
        <taxon>Pezizomycotina</taxon>
        <taxon>Sordariomycetes</taxon>
        <taxon>Hypocreomycetidae</taxon>
        <taxon>Hypocreales</taxon>
        <taxon>Clavicipitaceae</taxon>
        <taxon>Conoideocrella</taxon>
    </lineage>
</organism>
<dbReference type="InterPro" id="IPR043502">
    <property type="entry name" value="DNA/RNA_pol_sf"/>
</dbReference>
<dbReference type="EMBL" id="JASWJB010000328">
    <property type="protein sequence ID" value="KAK2591525.1"/>
    <property type="molecule type" value="Genomic_DNA"/>
</dbReference>
<protein>
    <submittedName>
        <fullName evidence="3">Uncharacterized protein</fullName>
    </submittedName>
</protein>
<sequence length="85" mass="9369">MAVRPNNSVDVTYIIEYIARDSELSTCGNDIKYEGGFVVVPTPGCYEGVVMLDGGNFLYGSIMKHLQIYVDRCILASSMKSLTTH</sequence>
<comment type="subcellular location">
    <subcellularLocation>
        <location evidence="1">Mitochondrion</location>
    </subcellularLocation>
</comment>
<dbReference type="SUPFAM" id="SSF56672">
    <property type="entry name" value="DNA/RNA polymerases"/>
    <property type="match status" value="1"/>
</dbReference>
<gene>
    <name evidence="3" type="ORF">QQS21_010775</name>
</gene>
<evidence type="ECO:0000256" key="1">
    <source>
        <dbReference type="ARBA" id="ARBA00004173"/>
    </source>
</evidence>
<dbReference type="GO" id="GO:0005739">
    <property type="term" value="C:mitochondrion"/>
    <property type="evidence" value="ECO:0007669"/>
    <property type="project" value="UniProtKB-SubCell"/>
</dbReference>
<dbReference type="Proteomes" id="UP001251528">
    <property type="component" value="Unassembled WGS sequence"/>
</dbReference>